<reference evidence="1" key="1">
    <citation type="submission" date="2023-07" db="EMBL/GenBank/DDBJ databases">
        <title>Chromosome-level genome assembly of Artemia franciscana.</title>
        <authorList>
            <person name="Jo E."/>
        </authorList>
    </citation>
    <scope>NUCLEOTIDE SEQUENCE</scope>
    <source>
        <tissue evidence="1">Whole body</tissue>
    </source>
</reference>
<gene>
    <name evidence="1" type="ORF">QYM36_003950</name>
</gene>
<evidence type="ECO:0000313" key="2">
    <source>
        <dbReference type="Proteomes" id="UP001187531"/>
    </source>
</evidence>
<dbReference type="Proteomes" id="UP001187531">
    <property type="component" value="Unassembled WGS sequence"/>
</dbReference>
<dbReference type="EMBL" id="JAVRJZ010000006">
    <property type="protein sequence ID" value="KAK2721808.1"/>
    <property type="molecule type" value="Genomic_DNA"/>
</dbReference>
<dbReference type="GO" id="GO:0003676">
    <property type="term" value="F:nucleic acid binding"/>
    <property type="evidence" value="ECO:0007669"/>
    <property type="project" value="InterPro"/>
</dbReference>
<name>A0AA88I2R9_ARTSF</name>
<sequence>MGKCVTPSEYERGHLTEFLRRRAASNVSPLVFETIMEGSTEEPDKGNEFDMKNVQVQSHETHWLSFESELKAQIVGRFNRTLREGLRKYFTHYNTKRRVDVLPSFVDKSNNSHHRSIKMKPIEGSKKGNENKVYTNLFPDVEVQIPSISKFNVEDFVRINNSKGVFDEGYLSSYTTEVFQIAAVKHTTPITYELSDRTGELIIVGDYGKPPKLIIVSD</sequence>
<accession>A0AA88I2R9</accession>
<keyword evidence="2" id="KW-1185">Reference proteome</keyword>
<dbReference type="PANTHER" id="PTHR46585">
    <property type="entry name" value="INTEGRASE CORE DOMAIN CONTAINING PROTEIN"/>
    <property type="match status" value="1"/>
</dbReference>
<organism evidence="1 2">
    <name type="scientific">Artemia franciscana</name>
    <name type="common">Brine shrimp</name>
    <name type="synonym">Artemia sanfranciscana</name>
    <dbReference type="NCBI Taxonomy" id="6661"/>
    <lineage>
        <taxon>Eukaryota</taxon>
        <taxon>Metazoa</taxon>
        <taxon>Ecdysozoa</taxon>
        <taxon>Arthropoda</taxon>
        <taxon>Crustacea</taxon>
        <taxon>Branchiopoda</taxon>
        <taxon>Anostraca</taxon>
        <taxon>Artemiidae</taxon>
        <taxon>Artemia</taxon>
    </lineage>
</organism>
<comment type="caution">
    <text evidence="1">The sequence shown here is derived from an EMBL/GenBank/DDBJ whole genome shotgun (WGS) entry which is preliminary data.</text>
</comment>
<dbReference type="Gene3D" id="3.30.420.10">
    <property type="entry name" value="Ribonuclease H-like superfamily/Ribonuclease H"/>
    <property type="match status" value="1"/>
</dbReference>
<dbReference type="InterPro" id="IPR036397">
    <property type="entry name" value="RNaseH_sf"/>
</dbReference>
<proteinExistence type="predicted"/>
<dbReference type="AlphaFoldDB" id="A0AA88I2R9"/>
<evidence type="ECO:0000313" key="1">
    <source>
        <dbReference type="EMBL" id="KAK2721808.1"/>
    </source>
</evidence>
<dbReference type="PANTHER" id="PTHR46585:SF1">
    <property type="entry name" value="CHROMO DOMAIN-CONTAINING PROTEIN"/>
    <property type="match status" value="1"/>
</dbReference>
<protein>
    <submittedName>
        <fullName evidence="1">Uncharacterized protein</fullName>
    </submittedName>
</protein>